<dbReference type="GO" id="GO:0005524">
    <property type="term" value="F:ATP binding"/>
    <property type="evidence" value="ECO:0007669"/>
    <property type="project" value="UniProtKB-KW"/>
</dbReference>
<keyword evidence="2" id="KW-0547">Nucleotide-binding</keyword>
<proteinExistence type="predicted"/>
<gene>
    <name evidence="2" type="ORF">G3I50_28025</name>
</gene>
<keyword evidence="2" id="KW-0067">ATP-binding</keyword>
<organism evidence="2 3">
    <name type="scientific">Streptomyces parvus</name>
    <dbReference type="NCBI Taxonomy" id="66428"/>
    <lineage>
        <taxon>Bacteria</taxon>
        <taxon>Bacillati</taxon>
        <taxon>Actinomycetota</taxon>
        <taxon>Actinomycetes</taxon>
        <taxon>Kitasatosporales</taxon>
        <taxon>Streptomycetaceae</taxon>
        <taxon>Streptomyces</taxon>
    </lineage>
</organism>
<keyword evidence="1" id="KW-0472">Membrane</keyword>
<dbReference type="EMBL" id="JAAGMP010001221">
    <property type="protein sequence ID" value="NEC22057.1"/>
    <property type="molecule type" value="Genomic_DNA"/>
</dbReference>
<reference evidence="2 3" key="1">
    <citation type="submission" date="2020-01" db="EMBL/GenBank/DDBJ databases">
        <title>Insect and environment-associated Actinomycetes.</title>
        <authorList>
            <person name="Currrie C."/>
            <person name="Chevrette M."/>
            <person name="Carlson C."/>
            <person name="Stubbendieck R."/>
            <person name="Wendt-Pienkowski E."/>
        </authorList>
    </citation>
    <scope>NUCLEOTIDE SEQUENCE [LARGE SCALE GENOMIC DNA]</scope>
    <source>
        <strain evidence="2 3">SID7590</strain>
    </source>
</reference>
<feature type="non-terminal residue" evidence="2">
    <location>
        <position position="75"/>
    </location>
</feature>
<protein>
    <submittedName>
        <fullName evidence="2">ATP-binding protein</fullName>
    </submittedName>
</protein>
<dbReference type="Proteomes" id="UP000469670">
    <property type="component" value="Unassembled WGS sequence"/>
</dbReference>
<sequence length="75" mass="7587">MRPSHRPTALALLISAAATGTLTLWAVAAAPDTVRTPLAWGAGAAAVLLSVCVAVTVHTLGTARTLRTLRAADAQ</sequence>
<evidence type="ECO:0000313" key="3">
    <source>
        <dbReference type="Proteomes" id="UP000469670"/>
    </source>
</evidence>
<dbReference type="AlphaFoldDB" id="A0A7K3S3I0"/>
<keyword evidence="1" id="KW-1133">Transmembrane helix</keyword>
<evidence type="ECO:0000313" key="2">
    <source>
        <dbReference type="EMBL" id="NEC22057.1"/>
    </source>
</evidence>
<keyword evidence="1" id="KW-0812">Transmembrane</keyword>
<evidence type="ECO:0000256" key="1">
    <source>
        <dbReference type="SAM" id="Phobius"/>
    </source>
</evidence>
<comment type="caution">
    <text evidence="2">The sequence shown here is derived from an EMBL/GenBank/DDBJ whole genome shotgun (WGS) entry which is preliminary data.</text>
</comment>
<accession>A0A7K3S3I0</accession>
<name>A0A7K3S3I0_9ACTN</name>
<feature type="transmembrane region" description="Helical" evidence="1">
    <location>
        <begin position="39"/>
        <end position="60"/>
    </location>
</feature>